<dbReference type="InterPro" id="IPR029033">
    <property type="entry name" value="His_PPase_superfam"/>
</dbReference>
<protein>
    <submittedName>
        <fullName evidence="2">Phosphohistidine phosphatase SixA</fullName>
    </submittedName>
</protein>
<dbReference type="Pfam" id="PF00300">
    <property type="entry name" value="His_Phos_1"/>
    <property type="match status" value="1"/>
</dbReference>
<sequence>MSDEKMKTLTILRHAKSSWKDSSLADHDRPLSKRGERDAPIMATRIHQAGIRPSLILSSPAVRAWTTAKMIAQEISYPIEFLQRDDRLYHAGVRRIIDVLAEQDAAFNSIMIVGHNPGFTDFANFLVPNLTHNIPTCGVVSVIIDTDDWDLKTEKKTELATYDFPKKNL</sequence>
<gene>
    <name evidence="2" type="ORF">JTBM06_V1_60013</name>
</gene>
<dbReference type="PANTHER" id="PTHR47623">
    <property type="entry name" value="OS09G0287300 PROTEIN"/>
    <property type="match status" value="1"/>
</dbReference>
<evidence type="ECO:0000256" key="1">
    <source>
        <dbReference type="PIRSR" id="PIRSR613078-2"/>
    </source>
</evidence>
<dbReference type="Gene3D" id="3.40.50.1240">
    <property type="entry name" value="Phosphoglycerate mutase-like"/>
    <property type="match status" value="1"/>
</dbReference>
<dbReference type="AlphaFoldDB" id="A0A7D9D1P6"/>
<reference evidence="2" key="1">
    <citation type="submission" date="2019-07" db="EMBL/GenBank/DDBJ databases">
        <authorList>
            <person name="Weber M."/>
            <person name="Kostadinov I."/>
            <person name="Kostadinov D I."/>
        </authorList>
    </citation>
    <scope>NUCLEOTIDE SEQUENCE</scope>
    <source>
        <strain evidence="2">Gfbio:sag-sample-m06:053724c1-46a9-4a36-b237-ea2bf867836b</strain>
    </source>
</reference>
<dbReference type="EMBL" id="LR633967">
    <property type="protein sequence ID" value="VUX55619.1"/>
    <property type="molecule type" value="Genomic_DNA"/>
</dbReference>
<dbReference type="CDD" id="cd07067">
    <property type="entry name" value="HP_PGM_like"/>
    <property type="match status" value="1"/>
</dbReference>
<organism evidence="2">
    <name type="scientific">uncultured Woeseiaceae bacterium</name>
    <dbReference type="NCBI Taxonomy" id="1983305"/>
    <lineage>
        <taxon>Bacteria</taxon>
        <taxon>Pseudomonadati</taxon>
        <taxon>Pseudomonadota</taxon>
        <taxon>Gammaproteobacteria</taxon>
        <taxon>Woeseiales</taxon>
        <taxon>Woeseiaceae</taxon>
        <taxon>environmental samples</taxon>
    </lineage>
</organism>
<dbReference type="PANTHER" id="PTHR47623:SF1">
    <property type="entry name" value="OS09G0287300 PROTEIN"/>
    <property type="match status" value="1"/>
</dbReference>
<dbReference type="SUPFAM" id="SSF53254">
    <property type="entry name" value="Phosphoglycerate mutase-like"/>
    <property type="match status" value="1"/>
</dbReference>
<name>A0A7D9D1P6_9GAMM</name>
<evidence type="ECO:0000313" key="2">
    <source>
        <dbReference type="EMBL" id="VUX55619.1"/>
    </source>
</evidence>
<feature type="binding site" evidence="1">
    <location>
        <position position="63"/>
    </location>
    <ligand>
        <name>substrate</name>
    </ligand>
</feature>
<proteinExistence type="predicted"/>
<accession>A0A7D9D1P6</accession>
<dbReference type="InterPro" id="IPR013078">
    <property type="entry name" value="His_Pase_superF_clade-1"/>
</dbReference>